<keyword evidence="2" id="KW-0238">DNA-binding</keyword>
<feature type="transmembrane region" description="Helical" evidence="4">
    <location>
        <begin position="206"/>
        <end position="224"/>
    </location>
</feature>
<feature type="transmembrane region" description="Helical" evidence="4">
    <location>
        <begin position="12"/>
        <end position="33"/>
    </location>
</feature>
<name>A0ABY7AQH8_9ALTE</name>
<dbReference type="InterPro" id="IPR018060">
    <property type="entry name" value="HTH_AraC"/>
</dbReference>
<feature type="transmembrane region" description="Helical" evidence="4">
    <location>
        <begin position="42"/>
        <end position="57"/>
    </location>
</feature>
<dbReference type="InterPro" id="IPR020449">
    <property type="entry name" value="Tscrpt_reg_AraC-type_HTH"/>
</dbReference>
<keyword evidence="7" id="KW-1185">Reference proteome</keyword>
<dbReference type="PROSITE" id="PS01124">
    <property type="entry name" value="HTH_ARAC_FAMILY_2"/>
    <property type="match status" value="1"/>
</dbReference>
<sequence length="447" mass="50587">MEFFTDSATLFRFLVMPVISSQIIVSVMIYFILVRRQISREYGYYLLFLACLAYFLFGRSLQHFSAPEISIWLLYSRVFLLFALGMPALVIGASLHAGIKRSAYLLYPPWLVGALFGLLYVYFMGVFQGAFEPLALTAQLLPKQHQYVAHQVQIWAGFSLLLLPCLLLLIKVHSSPRQTQLSLFLVGALSFALLFFLGSAGYIDYWLYYTGSVVCALCWAYAVFQNIRNIKGKAALLKDELFFQIKSSSAEKTEEIRALLSKLEKTSDGDLELYKMRVRDILNRLTDSSIEAGGDSSSLMLRHQEKNQAIDSSRDMAELSRLVAEEAAEYSDLLSQSADLRIKKQVEQAKTYIFEHAHQAIDIETIASQVGLSKGHLMRVFKAQVGQTLNQYLAQVRIEKAKYLLKSHSITETAFAVGFNNSNYFNTVFKKQVGCTPGQYKQNLDDN</sequence>
<gene>
    <name evidence="6" type="ORF">OLW01_07000</name>
</gene>
<feature type="domain" description="HTH araC/xylS-type" evidence="5">
    <location>
        <begin position="347"/>
        <end position="443"/>
    </location>
</feature>
<dbReference type="InterPro" id="IPR009057">
    <property type="entry name" value="Homeodomain-like_sf"/>
</dbReference>
<dbReference type="PANTHER" id="PTHR43280">
    <property type="entry name" value="ARAC-FAMILY TRANSCRIPTIONAL REGULATOR"/>
    <property type="match status" value="1"/>
</dbReference>
<protein>
    <submittedName>
        <fullName evidence="6">Helix-turn-helix domain-containing protein</fullName>
    </submittedName>
</protein>
<evidence type="ECO:0000256" key="1">
    <source>
        <dbReference type="ARBA" id="ARBA00023015"/>
    </source>
</evidence>
<evidence type="ECO:0000256" key="4">
    <source>
        <dbReference type="SAM" id="Phobius"/>
    </source>
</evidence>
<evidence type="ECO:0000256" key="3">
    <source>
        <dbReference type="ARBA" id="ARBA00023163"/>
    </source>
</evidence>
<keyword evidence="4" id="KW-0472">Membrane</keyword>
<proteinExistence type="predicted"/>
<feature type="transmembrane region" description="Helical" evidence="4">
    <location>
        <begin position="147"/>
        <end position="169"/>
    </location>
</feature>
<organism evidence="6 7">
    <name type="scientific">Catenovulum adriaticum</name>
    <dbReference type="NCBI Taxonomy" id="2984846"/>
    <lineage>
        <taxon>Bacteria</taxon>
        <taxon>Pseudomonadati</taxon>
        <taxon>Pseudomonadota</taxon>
        <taxon>Gammaproteobacteria</taxon>
        <taxon>Alteromonadales</taxon>
        <taxon>Alteromonadaceae</taxon>
        <taxon>Catenovulum</taxon>
    </lineage>
</organism>
<evidence type="ECO:0000259" key="5">
    <source>
        <dbReference type="PROSITE" id="PS01124"/>
    </source>
</evidence>
<dbReference type="RefSeq" id="WP_268076090.1">
    <property type="nucleotide sequence ID" value="NZ_CP109965.1"/>
</dbReference>
<keyword evidence="4" id="KW-0812">Transmembrane</keyword>
<dbReference type="Gene3D" id="1.10.10.60">
    <property type="entry name" value="Homeodomain-like"/>
    <property type="match status" value="2"/>
</dbReference>
<feature type="transmembrane region" description="Helical" evidence="4">
    <location>
        <begin position="181"/>
        <end position="200"/>
    </location>
</feature>
<evidence type="ECO:0000313" key="7">
    <source>
        <dbReference type="Proteomes" id="UP001163726"/>
    </source>
</evidence>
<dbReference type="EMBL" id="CP109965">
    <property type="protein sequence ID" value="WAJ71537.1"/>
    <property type="molecule type" value="Genomic_DNA"/>
</dbReference>
<dbReference type="InterPro" id="IPR018062">
    <property type="entry name" value="HTH_AraC-typ_CS"/>
</dbReference>
<dbReference type="SMART" id="SM00342">
    <property type="entry name" value="HTH_ARAC"/>
    <property type="match status" value="1"/>
</dbReference>
<dbReference type="PROSITE" id="PS00041">
    <property type="entry name" value="HTH_ARAC_FAMILY_1"/>
    <property type="match status" value="1"/>
</dbReference>
<feature type="transmembrane region" description="Helical" evidence="4">
    <location>
        <begin position="69"/>
        <end position="92"/>
    </location>
</feature>
<accession>A0ABY7AQH8</accession>
<feature type="transmembrane region" description="Helical" evidence="4">
    <location>
        <begin position="104"/>
        <end position="127"/>
    </location>
</feature>
<evidence type="ECO:0000256" key="2">
    <source>
        <dbReference type="ARBA" id="ARBA00023125"/>
    </source>
</evidence>
<keyword evidence="3" id="KW-0804">Transcription</keyword>
<dbReference type="Pfam" id="PF12833">
    <property type="entry name" value="HTH_18"/>
    <property type="match status" value="1"/>
</dbReference>
<dbReference type="SUPFAM" id="SSF46689">
    <property type="entry name" value="Homeodomain-like"/>
    <property type="match status" value="2"/>
</dbReference>
<evidence type="ECO:0000313" key="6">
    <source>
        <dbReference type="EMBL" id="WAJ71537.1"/>
    </source>
</evidence>
<keyword evidence="1" id="KW-0805">Transcription regulation</keyword>
<dbReference type="Proteomes" id="UP001163726">
    <property type="component" value="Chromosome"/>
</dbReference>
<dbReference type="PRINTS" id="PR00032">
    <property type="entry name" value="HTHARAC"/>
</dbReference>
<keyword evidence="4" id="KW-1133">Transmembrane helix</keyword>
<dbReference type="PANTHER" id="PTHR43280:SF2">
    <property type="entry name" value="HTH-TYPE TRANSCRIPTIONAL REGULATOR EXSA"/>
    <property type="match status" value="1"/>
</dbReference>
<reference evidence="6" key="1">
    <citation type="submission" date="2022-10" db="EMBL/GenBank/DDBJ databases">
        <title>Catenovulum adriacola sp. nov. isolated in the Harbour of Susak.</title>
        <authorList>
            <person name="Schoch T."/>
            <person name="Reich S.J."/>
            <person name="Stoeferle S."/>
            <person name="Flaiz M."/>
            <person name="Kazda M."/>
            <person name="Riedel C.U."/>
            <person name="Duerre P."/>
        </authorList>
    </citation>
    <scope>NUCLEOTIDE SEQUENCE</scope>
    <source>
        <strain evidence="6">TS8</strain>
    </source>
</reference>